<evidence type="ECO:0000259" key="13">
    <source>
        <dbReference type="Pfam" id="PF00593"/>
    </source>
</evidence>
<comment type="subcellular location">
    <subcellularLocation>
        <location evidence="1 11">Cell outer membrane</location>
        <topology evidence="1 11">Multi-pass membrane protein</topology>
    </subcellularLocation>
</comment>
<name>A0A8S8XEB5_9PROT</name>
<keyword evidence="4" id="KW-0410">Iron transport</keyword>
<proteinExistence type="inferred from homology"/>
<sequence>MVAEDAAAQSAPSSSEEVLVTARRREERLQDVPASVAVITASTLENASVTNLTELSRLVPNFSFENYYRAGIPYVSLRGISTAQGGEAPVAILVDGVQTPSLEFVNQDLLDIASVEVLRGPQGALYGRGAIAGAMLINTTRPTNNFSNDLLLSYGRGETARFVDTVSGPIIADRVWAKLTLAARYTGGLIYDSGLKRDADWSRQRSFHAEIDVAVSDATRVEFRAGVVGGVDGGSFLAQVPDGKISDFSIRPSRNLNTTDTRELQAYSVKIDHVTNFGTFTSISQYAHSLSDVLGDADWSTAPVAVQRNNITVRAVNQDLRYSSPTDQRVQWQIGAFFQHRKVMNFLDVFGQAGGPLAGVKLAGGNQDSHSTAYAVYGQTNIDLGSGFKFTGALRYDVDDRYDNDRQVRGSAISTSFNALQPQGTLAYQFAPDINAYVTIGRGFRSGGFNGYGDSLALGIPRTYPKETSTNYEAGLKTQFLDRKVTVNLSAFHTDYENEQFYFVSTAPIARNIVSIKSVTIDGGELEASWRPMQGLTFGLGIGVNDTNIDDFNGTALFRGNRAPNVYGYSGNVSVEYRTTLFEKFEGLARLDYQRNGPIHYDPTNIYGFGPTAYLNARFAVQRGGWSVALWGKNLTNTHAPTVFSPGAFAPGLNGRIDNQPISTGVELSWHF</sequence>
<keyword evidence="2 11" id="KW-0813">Transport</keyword>
<dbReference type="InterPro" id="IPR000531">
    <property type="entry name" value="Beta-barrel_TonB"/>
</dbReference>
<feature type="domain" description="TonB-dependent receptor plug" evidence="14">
    <location>
        <begin position="29"/>
        <end position="134"/>
    </location>
</feature>
<reference evidence="15" key="1">
    <citation type="submission" date="2021-02" db="EMBL/GenBank/DDBJ databases">
        <title>Genome sequence of Rhodospirillales sp. strain TMPK1 isolated from soil.</title>
        <authorList>
            <person name="Nakai R."/>
            <person name="Kusada H."/>
            <person name="Tamaki H."/>
        </authorList>
    </citation>
    <scope>NUCLEOTIDE SEQUENCE</scope>
    <source>
        <strain evidence="15">TMPK1</strain>
    </source>
</reference>
<dbReference type="GO" id="GO:0009279">
    <property type="term" value="C:cell outer membrane"/>
    <property type="evidence" value="ECO:0007669"/>
    <property type="project" value="UniProtKB-SubCell"/>
</dbReference>
<dbReference type="GO" id="GO:0006826">
    <property type="term" value="P:iron ion transport"/>
    <property type="evidence" value="ECO:0007669"/>
    <property type="project" value="UniProtKB-KW"/>
</dbReference>
<evidence type="ECO:0000256" key="7">
    <source>
        <dbReference type="ARBA" id="ARBA00023065"/>
    </source>
</evidence>
<evidence type="ECO:0000256" key="5">
    <source>
        <dbReference type="ARBA" id="ARBA00022692"/>
    </source>
</evidence>
<evidence type="ECO:0000256" key="6">
    <source>
        <dbReference type="ARBA" id="ARBA00023004"/>
    </source>
</evidence>
<evidence type="ECO:0000313" key="15">
    <source>
        <dbReference type="EMBL" id="GIL39616.1"/>
    </source>
</evidence>
<dbReference type="EMBL" id="BOPV01000001">
    <property type="protein sequence ID" value="GIL39616.1"/>
    <property type="molecule type" value="Genomic_DNA"/>
</dbReference>
<accession>A0A8S8XEB5</accession>
<keyword evidence="3 11" id="KW-1134">Transmembrane beta strand</keyword>
<evidence type="ECO:0000256" key="9">
    <source>
        <dbReference type="ARBA" id="ARBA00023136"/>
    </source>
</evidence>
<evidence type="ECO:0000256" key="10">
    <source>
        <dbReference type="ARBA" id="ARBA00023237"/>
    </source>
</evidence>
<dbReference type="SUPFAM" id="SSF56935">
    <property type="entry name" value="Porins"/>
    <property type="match status" value="1"/>
</dbReference>
<keyword evidence="7" id="KW-0406">Ion transport</keyword>
<dbReference type="Pfam" id="PF00593">
    <property type="entry name" value="TonB_dep_Rec_b-barrel"/>
    <property type="match status" value="1"/>
</dbReference>
<evidence type="ECO:0000256" key="3">
    <source>
        <dbReference type="ARBA" id="ARBA00022452"/>
    </source>
</evidence>
<evidence type="ECO:0000259" key="14">
    <source>
        <dbReference type="Pfam" id="PF07715"/>
    </source>
</evidence>
<dbReference type="AlphaFoldDB" id="A0A8S8XEB5"/>
<organism evidence="15 16">
    <name type="scientific">Roseiterribacter gracilis</name>
    <dbReference type="NCBI Taxonomy" id="2812848"/>
    <lineage>
        <taxon>Bacteria</taxon>
        <taxon>Pseudomonadati</taxon>
        <taxon>Pseudomonadota</taxon>
        <taxon>Alphaproteobacteria</taxon>
        <taxon>Rhodospirillales</taxon>
        <taxon>Roseiterribacteraceae</taxon>
        <taxon>Roseiterribacter</taxon>
    </lineage>
</organism>
<comment type="caution">
    <text evidence="15">The sequence shown here is derived from an EMBL/GenBank/DDBJ whole genome shotgun (WGS) entry which is preliminary data.</text>
</comment>
<evidence type="ECO:0000313" key="16">
    <source>
        <dbReference type="Proteomes" id="UP000681075"/>
    </source>
</evidence>
<evidence type="ECO:0000256" key="1">
    <source>
        <dbReference type="ARBA" id="ARBA00004571"/>
    </source>
</evidence>
<keyword evidence="16" id="KW-1185">Reference proteome</keyword>
<evidence type="ECO:0000256" key="4">
    <source>
        <dbReference type="ARBA" id="ARBA00022496"/>
    </source>
</evidence>
<dbReference type="PANTHER" id="PTHR32552:SF81">
    <property type="entry name" value="TONB-DEPENDENT OUTER MEMBRANE RECEPTOR"/>
    <property type="match status" value="1"/>
</dbReference>
<feature type="domain" description="TonB-dependent receptor-like beta-barrel" evidence="13">
    <location>
        <begin position="233"/>
        <end position="635"/>
    </location>
</feature>
<protein>
    <submittedName>
        <fullName evidence="15">TonB-dependent receptor</fullName>
    </submittedName>
</protein>
<evidence type="ECO:0000256" key="12">
    <source>
        <dbReference type="RuleBase" id="RU003357"/>
    </source>
</evidence>
<dbReference type="InterPro" id="IPR012910">
    <property type="entry name" value="Plug_dom"/>
</dbReference>
<dbReference type="Gene3D" id="2.40.170.20">
    <property type="entry name" value="TonB-dependent receptor, beta-barrel domain"/>
    <property type="match status" value="1"/>
</dbReference>
<keyword evidence="8 12" id="KW-0798">TonB box</keyword>
<keyword evidence="10 11" id="KW-0998">Cell outer membrane</keyword>
<dbReference type="InterPro" id="IPR039426">
    <property type="entry name" value="TonB-dep_rcpt-like"/>
</dbReference>
<gene>
    <name evidence="15" type="ORF">TMPK1_18530</name>
</gene>
<dbReference type="PANTHER" id="PTHR32552">
    <property type="entry name" value="FERRICHROME IRON RECEPTOR-RELATED"/>
    <property type="match status" value="1"/>
</dbReference>
<dbReference type="Pfam" id="PF07715">
    <property type="entry name" value="Plug"/>
    <property type="match status" value="1"/>
</dbReference>
<keyword evidence="5 11" id="KW-0812">Transmembrane</keyword>
<evidence type="ECO:0000256" key="8">
    <source>
        <dbReference type="ARBA" id="ARBA00023077"/>
    </source>
</evidence>
<dbReference type="InterPro" id="IPR036942">
    <property type="entry name" value="Beta-barrel_TonB_sf"/>
</dbReference>
<keyword evidence="15" id="KW-0675">Receptor</keyword>
<dbReference type="Proteomes" id="UP000681075">
    <property type="component" value="Unassembled WGS sequence"/>
</dbReference>
<keyword evidence="9 11" id="KW-0472">Membrane</keyword>
<comment type="similarity">
    <text evidence="11 12">Belongs to the TonB-dependent receptor family.</text>
</comment>
<dbReference type="PROSITE" id="PS52016">
    <property type="entry name" value="TONB_DEPENDENT_REC_3"/>
    <property type="match status" value="1"/>
</dbReference>
<evidence type="ECO:0000256" key="2">
    <source>
        <dbReference type="ARBA" id="ARBA00022448"/>
    </source>
</evidence>
<keyword evidence="6" id="KW-0408">Iron</keyword>
<evidence type="ECO:0000256" key="11">
    <source>
        <dbReference type="PROSITE-ProRule" id="PRU01360"/>
    </source>
</evidence>